<gene>
    <name evidence="2" type="ORF">ABID44_003759</name>
</gene>
<feature type="region of interest" description="Disordered" evidence="1">
    <location>
        <begin position="1"/>
        <end position="25"/>
    </location>
</feature>
<proteinExistence type="predicted"/>
<organism evidence="2 3">
    <name type="scientific">Aquamicrobium ahrensii</name>
    <dbReference type="NCBI Taxonomy" id="469551"/>
    <lineage>
        <taxon>Bacteria</taxon>
        <taxon>Pseudomonadati</taxon>
        <taxon>Pseudomonadota</taxon>
        <taxon>Alphaproteobacteria</taxon>
        <taxon>Hyphomicrobiales</taxon>
        <taxon>Phyllobacteriaceae</taxon>
        <taxon>Aquamicrobium</taxon>
    </lineage>
</organism>
<evidence type="ECO:0000256" key="1">
    <source>
        <dbReference type="SAM" id="MobiDB-lite"/>
    </source>
</evidence>
<dbReference type="EMBL" id="JBEPMN010000040">
    <property type="protein sequence ID" value="MET3663403.1"/>
    <property type="molecule type" value="Genomic_DNA"/>
</dbReference>
<evidence type="ECO:0000313" key="2">
    <source>
        <dbReference type="EMBL" id="MET3663403.1"/>
    </source>
</evidence>
<dbReference type="RefSeq" id="WP_354153178.1">
    <property type="nucleotide sequence ID" value="NZ_JBEPMN010000040.1"/>
</dbReference>
<comment type="caution">
    <text evidence="2">The sequence shown here is derived from an EMBL/GenBank/DDBJ whole genome shotgun (WGS) entry which is preliminary data.</text>
</comment>
<sequence>MCAELRNARKGRPRQSIPEPLPDNLYDYLDEPALDGRARAGDAPLLTPNGQRMRVSDDWPEHVPVTKAEIEVFERWFGDVFDELLNPRKPDESLHFLSLTDRRKK</sequence>
<keyword evidence="3" id="KW-1185">Reference proteome</keyword>
<evidence type="ECO:0000313" key="3">
    <source>
        <dbReference type="Proteomes" id="UP001549143"/>
    </source>
</evidence>
<protein>
    <submittedName>
        <fullName evidence="2">Uncharacterized protein</fullName>
    </submittedName>
</protein>
<dbReference type="Proteomes" id="UP001549143">
    <property type="component" value="Unassembled WGS sequence"/>
</dbReference>
<name>A0ABV2KQR3_9HYPH</name>
<reference evidence="2 3" key="1">
    <citation type="submission" date="2024-06" db="EMBL/GenBank/DDBJ databases">
        <title>Genomic Encyclopedia of Type Strains, Phase IV (KMG-IV): sequencing the most valuable type-strain genomes for metagenomic binning, comparative biology and taxonomic classification.</title>
        <authorList>
            <person name="Goeker M."/>
        </authorList>
    </citation>
    <scope>NUCLEOTIDE SEQUENCE [LARGE SCALE GENOMIC DNA]</scope>
    <source>
        <strain evidence="2 3">DSM 19730</strain>
    </source>
</reference>
<accession>A0ABV2KQR3</accession>